<name>A0ACB5U8R3_AMBMO</name>
<accession>A0ACB5U8R3</accession>
<dbReference type="EMBL" id="BSXS01014077">
    <property type="protein sequence ID" value="GMF04895.1"/>
    <property type="molecule type" value="Genomic_DNA"/>
</dbReference>
<evidence type="ECO:0000313" key="2">
    <source>
        <dbReference type="Proteomes" id="UP001165064"/>
    </source>
</evidence>
<gene>
    <name evidence="1" type="ORF">Amon02_001213400</name>
</gene>
<organism evidence="1 2">
    <name type="scientific">Ambrosiozyma monospora</name>
    <name type="common">Yeast</name>
    <name type="synonym">Endomycopsis monosporus</name>
    <dbReference type="NCBI Taxonomy" id="43982"/>
    <lineage>
        <taxon>Eukaryota</taxon>
        <taxon>Fungi</taxon>
        <taxon>Dikarya</taxon>
        <taxon>Ascomycota</taxon>
        <taxon>Saccharomycotina</taxon>
        <taxon>Pichiomycetes</taxon>
        <taxon>Pichiales</taxon>
        <taxon>Pichiaceae</taxon>
        <taxon>Ambrosiozyma</taxon>
    </lineage>
</organism>
<dbReference type="Proteomes" id="UP001165064">
    <property type="component" value="Unassembled WGS sequence"/>
</dbReference>
<evidence type="ECO:0000313" key="1">
    <source>
        <dbReference type="EMBL" id="GMF04895.1"/>
    </source>
</evidence>
<sequence length="230" mass="24911">MNFSTSATLCLLLLITTESLASPYVTFSPPDNSLSQSQSQSRSQSQYLKPSSNPASKSKGYVKTTLDKKPVSKPYMGLMYMLNLTIGSNNQPISLLLDTGSSDMWVVNANNSWCSETSQGEGEYDYDNVYDYHDYSDDSDSGSDSSDDDDKPHDCSLYGTFSPTDSDTWEVIPGSGLFSILYGGGSYANGTLGQDTVTIQGVEVNDVQFAQCDEANDVFGVLGIESRVNS</sequence>
<comment type="caution">
    <text evidence="1">The sequence shown here is derived from an EMBL/GenBank/DDBJ whole genome shotgun (WGS) entry which is preliminary data.</text>
</comment>
<proteinExistence type="predicted"/>
<keyword evidence="2" id="KW-1185">Reference proteome</keyword>
<protein>
    <submittedName>
        <fullName evidence="1">Unnamed protein product</fullName>
    </submittedName>
</protein>
<reference evidence="1" key="1">
    <citation type="submission" date="2023-04" db="EMBL/GenBank/DDBJ databases">
        <title>Ambrosiozyma monospora NBRC 10751.</title>
        <authorList>
            <person name="Ichikawa N."/>
            <person name="Sato H."/>
            <person name="Tonouchi N."/>
        </authorList>
    </citation>
    <scope>NUCLEOTIDE SEQUENCE</scope>
    <source>
        <strain evidence="1">NBRC 10751</strain>
    </source>
</reference>